<dbReference type="PROSITE" id="PS51375">
    <property type="entry name" value="PPR"/>
    <property type="match status" value="6"/>
</dbReference>
<dbReference type="FunFam" id="1.25.40.10:FF:002155">
    <property type="entry name" value="Transcription factor EMB1444"/>
    <property type="match status" value="1"/>
</dbReference>
<dbReference type="PANTHER" id="PTHR47926">
    <property type="entry name" value="PENTATRICOPEPTIDE REPEAT-CONTAINING PROTEIN"/>
    <property type="match status" value="1"/>
</dbReference>
<dbReference type="GO" id="GO:0003723">
    <property type="term" value="F:RNA binding"/>
    <property type="evidence" value="ECO:0007669"/>
    <property type="project" value="InterPro"/>
</dbReference>
<feature type="repeat" description="PPR" evidence="3">
    <location>
        <begin position="325"/>
        <end position="360"/>
    </location>
</feature>
<dbReference type="Gramene" id="Zm00001eb372990_T001">
    <property type="protein sequence ID" value="Zm00001eb372990_P001"/>
    <property type="gene ID" value="Zm00001eb372990"/>
</dbReference>
<evidence type="ECO:0000256" key="2">
    <source>
        <dbReference type="ARBA" id="ARBA00022946"/>
    </source>
</evidence>
<keyword evidence="1" id="KW-0677">Repeat</keyword>
<dbReference type="SUPFAM" id="SSF48452">
    <property type="entry name" value="TPR-like"/>
    <property type="match status" value="1"/>
</dbReference>
<feature type="repeat" description="PPR" evidence="3">
    <location>
        <begin position="174"/>
        <end position="204"/>
    </location>
</feature>
<dbReference type="Gene3D" id="1.25.40.10">
    <property type="entry name" value="Tetratricopeptide repeat domain"/>
    <property type="match status" value="4"/>
</dbReference>
<feature type="repeat" description="PPR" evidence="3">
    <location>
        <begin position="141"/>
        <end position="171"/>
    </location>
</feature>
<reference evidence="4" key="2">
    <citation type="submission" date="2019-07" db="EMBL/GenBank/DDBJ databases">
        <authorList>
            <person name="Seetharam A."/>
            <person name="Woodhouse M."/>
            <person name="Cannon E."/>
        </authorList>
    </citation>
    <scope>NUCLEOTIDE SEQUENCE [LARGE SCALE GENOMIC DNA]</scope>
    <source>
        <strain evidence="4">cv. B73</strain>
    </source>
</reference>
<keyword evidence="5" id="KW-1185">Reference proteome</keyword>
<proteinExistence type="predicted"/>
<dbReference type="FunCoup" id="A0A804R2H6">
    <property type="interactions" value="997"/>
</dbReference>
<sequence>MRSCRCFHNPVPLTTALLRAITACTGCREAQALHSLAFKTGLVPDMVISTALLTSYAKRGLVAPAQRLFDEMPRRDVVATNAMLAALGAAGRVTDAGALFGRMSDRTPASWNTMVTCYCRAGDLAAARDVFEASLRAASSSVVSWNAMIDGYCRAGRMDAARELFDRMGSSLPDVVTWNTMMAGHLRRGDPASAISMFHLLMRRQREGEQRLRPTNGTMATAVTACARVGDLALGRQIHHLVQQAGIWMDAVLSNALMDMYFKTGSVGCALDVFRAMPCSPNLFCWNTVISGLGMNGRGEDAVAAFHDMVEGRGRVKNGSSVRPDGVTFVALLSACSHSGLVVEAREFFFQMLPVFGLPPQPEHYGCMVDLLCRVGHVDEAALLVQAMPGRPNAKVLGALLLDAHVLQRWQEDGVRLGEWAARRISELDLHDGAAYSLSNVYASLQRWDRVEEQRRQLRAAVRHAKGPRRKRPGRACSGPAPPAWLRLAVKAGMQTDDRWSVCDSPASQKPNVVTGCPDPLSRNAKRASCLNSCRQSTRTAGVHSLLHA</sequence>
<dbReference type="InParanoid" id="A0A804R2H6"/>
<evidence type="ECO:0000313" key="5">
    <source>
        <dbReference type="Proteomes" id="UP000007305"/>
    </source>
</evidence>
<accession>A0A804R2H6</accession>
<feature type="repeat" description="PPR" evidence="3">
    <location>
        <begin position="107"/>
        <end position="137"/>
    </location>
</feature>
<dbReference type="Pfam" id="PF12854">
    <property type="entry name" value="PPR_1"/>
    <property type="match status" value="2"/>
</dbReference>
<dbReference type="Proteomes" id="UP000007305">
    <property type="component" value="Chromosome 9"/>
</dbReference>
<dbReference type="PANTHER" id="PTHR47926:SF430">
    <property type="entry name" value="PENTATRICOPEPTIDE REPEAT-CONTAINING PROTEIN"/>
    <property type="match status" value="1"/>
</dbReference>
<dbReference type="GO" id="GO:0009451">
    <property type="term" value="P:RNA modification"/>
    <property type="evidence" value="ECO:0007669"/>
    <property type="project" value="InterPro"/>
</dbReference>
<reference evidence="5" key="1">
    <citation type="journal article" date="2009" name="Science">
        <title>The B73 maize genome: complexity, diversity, and dynamics.</title>
        <authorList>
            <person name="Schnable P.S."/>
            <person name="Ware D."/>
            <person name="Fulton R.S."/>
            <person name="Stein J.C."/>
            <person name="Wei F."/>
            <person name="Pasternak S."/>
            <person name="Liang C."/>
            <person name="Zhang J."/>
            <person name="Fulton L."/>
            <person name="Graves T.A."/>
            <person name="Minx P."/>
            <person name="Reily A.D."/>
            <person name="Courtney L."/>
            <person name="Kruchowski S.S."/>
            <person name="Tomlinson C."/>
            <person name="Strong C."/>
            <person name="Delehaunty K."/>
            <person name="Fronick C."/>
            <person name="Courtney B."/>
            <person name="Rock S.M."/>
            <person name="Belter E."/>
            <person name="Du F."/>
            <person name="Kim K."/>
            <person name="Abbott R.M."/>
            <person name="Cotton M."/>
            <person name="Levy A."/>
            <person name="Marchetto P."/>
            <person name="Ochoa K."/>
            <person name="Jackson S.M."/>
            <person name="Gillam B."/>
            <person name="Chen W."/>
            <person name="Yan L."/>
            <person name="Higginbotham J."/>
            <person name="Cardenas M."/>
            <person name="Waligorski J."/>
            <person name="Applebaum E."/>
            <person name="Phelps L."/>
            <person name="Falcone J."/>
            <person name="Kanchi K."/>
            <person name="Thane T."/>
            <person name="Scimone A."/>
            <person name="Thane N."/>
            <person name="Henke J."/>
            <person name="Wang T."/>
            <person name="Ruppert J."/>
            <person name="Shah N."/>
            <person name="Rotter K."/>
            <person name="Hodges J."/>
            <person name="Ingenthron E."/>
            <person name="Cordes M."/>
            <person name="Kohlberg S."/>
            <person name="Sgro J."/>
            <person name="Delgado B."/>
            <person name="Mead K."/>
            <person name="Chinwalla A."/>
            <person name="Leonard S."/>
            <person name="Crouse K."/>
            <person name="Collura K."/>
            <person name="Kudrna D."/>
            <person name="Currie J."/>
            <person name="He R."/>
            <person name="Angelova A."/>
            <person name="Rajasekar S."/>
            <person name="Mueller T."/>
            <person name="Lomeli R."/>
            <person name="Scara G."/>
            <person name="Ko A."/>
            <person name="Delaney K."/>
            <person name="Wissotski M."/>
            <person name="Lopez G."/>
            <person name="Campos D."/>
            <person name="Braidotti M."/>
            <person name="Ashley E."/>
            <person name="Golser W."/>
            <person name="Kim H."/>
            <person name="Lee S."/>
            <person name="Lin J."/>
            <person name="Dujmic Z."/>
            <person name="Kim W."/>
            <person name="Talag J."/>
            <person name="Zuccolo A."/>
            <person name="Fan C."/>
            <person name="Sebastian A."/>
            <person name="Kramer M."/>
            <person name="Spiegel L."/>
            <person name="Nascimento L."/>
            <person name="Zutavern T."/>
            <person name="Miller B."/>
            <person name="Ambroise C."/>
            <person name="Muller S."/>
            <person name="Spooner W."/>
            <person name="Narechania A."/>
            <person name="Ren L."/>
            <person name="Wei S."/>
            <person name="Kumari S."/>
            <person name="Faga B."/>
            <person name="Levy M.J."/>
            <person name="McMahan L."/>
            <person name="Van Buren P."/>
            <person name="Vaughn M.W."/>
            <person name="Ying K."/>
            <person name="Yeh C.-T."/>
            <person name="Emrich S.J."/>
            <person name="Jia Y."/>
            <person name="Kalyanaraman A."/>
            <person name="Hsia A.-P."/>
            <person name="Barbazuk W.B."/>
            <person name="Baucom R.S."/>
            <person name="Brutnell T.P."/>
            <person name="Carpita N.C."/>
            <person name="Chaparro C."/>
            <person name="Chia J.-M."/>
            <person name="Deragon J.-M."/>
            <person name="Estill J.C."/>
            <person name="Fu Y."/>
            <person name="Jeddeloh J.A."/>
            <person name="Han Y."/>
            <person name="Lee H."/>
            <person name="Li P."/>
            <person name="Lisch D.R."/>
            <person name="Liu S."/>
            <person name="Liu Z."/>
            <person name="Nagel D.H."/>
            <person name="McCann M.C."/>
            <person name="SanMiguel P."/>
            <person name="Myers A.M."/>
            <person name="Nettleton D."/>
            <person name="Nguyen J."/>
            <person name="Penning B.W."/>
            <person name="Ponnala L."/>
            <person name="Schneider K.L."/>
            <person name="Schwartz D.C."/>
            <person name="Sharma A."/>
            <person name="Soderlund C."/>
            <person name="Springer N.M."/>
            <person name="Sun Q."/>
            <person name="Wang H."/>
            <person name="Waterman M."/>
            <person name="Westerman R."/>
            <person name="Wolfgruber T.K."/>
            <person name="Yang L."/>
            <person name="Yu Y."/>
            <person name="Zhang L."/>
            <person name="Zhou S."/>
            <person name="Zhu Q."/>
            <person name="Bennetzen J.L."/>
            <person name="Dawe R.K."/>
            <person name="Jiang J."/>
            <person name="Jiang N."/>
            <person name="Presting G.G."/>
            <person name="Wessler S.R."/>
            <person name="Aluru S."/>
            <person name="Martienssen R.A."/>
            <person name="Clifton S.W."/>
            <person name="McCombie W.R."/>
            <person name="Wing R.A."/>
            <person name="Wilson R.K."/>
        </authorList>
    </citation>
    <scope>NUCLEOTIDE SEQUENCE [LARGE SCALE GENOMIC DNA]</scope>
    <source>
        <strain evidence="5">cv. B73</strain>
    </source>
</reference>
<dbReference type="AlphaFoldDB" id="A0A804R2H6"/>
<dbReference type="NCBIfam" id="TIGR00756">
    <property type="entry name" value="PPR"/>
    <property type="match status" value="4"/>
</dbReference>
<name>A0A804R2H6_MAIZE</name>
<dbReference type="InterPro" id="IPR011990">
    <property type="entry name" value="TPR-like_helical_dom_sf"/>
</dbReference>
<dbReference type="Pfam" id="PF01535">
    <property type="entry name" value="PPR"/>
    <property type="match status" value="7"/>
</dbReference>
<reference evidence="4" key="3">
    <citation type="submission" date="2021-05" db="UniProtKB">
        <authorList>
            <consortium name="EnsemblPlants"/>
        </authorList>
    </citation>
    <scope>IDENTIFICATION</scope>
    <source>
        <strain evidence="4">cv. B73</strain>
    </source>
</reference>
<evidence type="ECO:0008006" key="6">
    <source>
        <dbReference type="Google" id="ProtNLM"/>
    </source>
</evidence>
<protein>
    <recommendedName>
        <fullName evidence="6">Pentatricopeptide repeat-containing protein</fullName>
    </recommendedName>
</protein>
<dbReference type="InterPro" id="IPR046960">
    <property type="entry name" value="PPR_At4g14850-like_plant"/>
</dbReference>
<organism evidence="4 5">
    <name type="scientific">Zea mays</name>
    <name type="common">Maize</name>
    <dbReference type="NCBI Taxonomy" id="4577"/>
    <lineage>
        <taxon>Eukaryota</taxon>
        <taxon>Viridiplantae</taxon>
        <taxon>Streptophyta</taxon>
        <taxon>Embryophyta</taxon>
        <taxon>Tracheophyta</taxon>
        <taxon>Spermatophyta</taxon>
        <taxon>Magnoliopsida</taxon>
        <taxon>Liliopsida</taxon>
        <taxon>Poales</taxon>
        <taxon>Poaceae</taxon>
        <taxon>PACMAD clade</taxon>
        <taxon>Panicoideae</taxon>
        <taxon>Andropogonodae</taxon>
        <taxon>Andropogoneae</taxon>
        <taxon>Tripsacinae</taxon>
        <taxon>Zea</taxon>
    </lineage>
</organism>
<dbReference type="InterPro" id="IPR002885">
    <property type="entry name" value="PPR_rpt"/>
</dbReference>
<feature type="repeat" description="PPR" evidence="3">
    <location>
        <begin position="45"/>
        <end position="79"/>
    </location>
</feature>
<evidence type="ECO:0000256" key="3">
    <source>
        <dbReference type="PROSITE-ProRule" id="PRU00708"/>
    </source>
</evidence>
<evidence type="ECO:0000256" key="1">
    <source>
        <dbReference type="ARBA" id="ARBA00022737"/>
    </source>
</evidence>
<keyword evidence="2" id="KW-0809">Transit peptide</keyword>
<dbReference type="EnsemblPlants" id="Zm00001eb372990_T001">
    <property type="protein sequence ID" value="Zm00001eb372990_P001"/>
    <property type="gene ID" value="Zm00001eb372990"/>
</dbReference>
<evidence type="ECO:0000313" key="4">
    <source>
        <dbReference type="EnsemblPlants" id="Zm00001eb372990_P001"/>
    </source>
</evidence>
<feature type="repeat" description="PPR" evidence="3">
    <location>
        <begin position="282"/>
        <end position="316"/>
    </location>
</feature>